<dbReference type="InterPro" id="IPR052162">
    <property type="entry name" value="Sensor_kinase/Photoreceptor"/>
</dbReference>
<feature type="domain" description="PAS" evidence="6">
    <location>
        <begin position="34"/>
        <end position="106"/>
    </location>
</feature>
<dbReference type="PROSITE" id="PS50112">
    <property type="entry name" value="PAS"/>
    <property type="match status" value="2"/>
</dbReference>
<evidence type="ECO:0000256" key="1">
    <source>
        <dbReference type="ARBA" id="ARBA00000085"/>
    </source>
</evidence>
<dbReference type="NCBIfam" id="TIGR00229">
    <property type="entry name" value="sensory_box"/>
    <property type="match status" value="2"/>
</dbReference>
<protein>
    <recommendedName>
        <fullName evidence="2">histidine kinase</fullName>
        <ecNumber evidence="2">2.7.13.3</ecNumber>
    </recommendedName>
</protein>
<organism evidence="8">
    <name type="scientific">marine sediment metagenome</name>
    <dbReference type="NCBI Taxonomy" id="412755"/>
    <lineage>
        <taxon>unclassified sequences</taxon>
        <taxon>metagenomes</taxon>
        <taxon>ecological metagenomes</taxon>
    </lineage>
</organism>
<dbReference type="PANTHER" id="PTHR43304">
    <property type="entry name" value="PHYTOCHROME-LIKE PROTEIN CPH1"/>
    <property type="match status" value="1"/>
</dbReference>
<dbReference type="Gene3D" id="3.30.450.20">
    <property type="entry name" value="PAS domain"/>
    <property type="match status" value="2"/>
</dbReference>
<dbReference type="InterPro" id="IPR000700">
    <property type="entry name" value="PAS-assoc_C"/>
</dbReference>
<sequence length="248" mass="29018">MNIDLIELGGTKVLLTNCEDITERKKAEKKKKESEEKFRYLFENSPNSIILLNLEGVIIDCNNATEKIFGYKKEELINKIYTQNSVIAPRYLSEIKNKSKEIYKGEVPEPIEIQVYKKDGSPVWVNMQFALFKISKKKFIQLIIQDISARKKSEEEIMELEKSLQEIHALNETAPLGIFLLNQKGKILKANRETENFFNYNREELLTHNIYELFDPEFIDVIKKHYEEDIYDLSIPNKVEVLIKAKHG</sequence>
<dbReference type="PROSITE" id="PS50113">
    <property type="entry name" value="PAC"/>
    <property type="match status" value="1"/>
</dbReference>
<proteinExistence type="predicted"/>
<dbReference type="EMBL" id="BARU01037661">
    <property type="protein sequence ID" value="GAH89328.1"/>
    <property type="molecule type" value="Genomic_DNA"/>
</dbReference>
<gene>
    <name evidence="8" type="ORF">S03H2_58640</name>
</gene>
<reference evidence="8" key="1">
    <citation type="journal article" date="2014" name="Front. Microbiol.">
        <title>High frequency of phylogenetically diverse reductive dehalogenase-homologous genes in deep subseafloor sedimentary metagenomes.</title>
        <authorList>
            <person name="Kawai M."/>
            <person name="Futagami T."/>
            <person name="Toyoda A."/>
            <person name="Takaki Y."/>
            <person name="Nishi S."/>
            <person name="Hori S."/>
            <person name="Arai W."/>
            <person name="Tsubouchi T."/>
            <person name="Morono Y."/>
            <person name="Uchiyama I."/>
            <person name="Ito T."/>
            <person name="Fujiyama A."/>
            <person name="Inagaki F."/>
            <person name="Takami H."/>
        </authorList>
    </citation>
    <scope>NUCLEOTIDE SEQUENCE</scope>
    <source>
        <strain evidence="8">Expedition CK06-06</strain>
    </source>
</reference>
<dbReference type="CDD" id="cd00130">
    <property type="entry name" value="PAS"/>
    <property type="match status" value="2"/>
</dbReference>
<dbReference type="InterPro" id="IPR035965">
    <property type="entry name" value="PAS-like_dom_sf"/>
</dbReference>
<feature type="domain" description="PAS" evidence="6">
    <location>
        <begin position="163"/>
        <end position="233"/>
    </location>
</feature>
<evidence type="ECO:0000259" key="6">
    <source>
        <dbReference type="PROSITE" id="PS50112"/>
    </source>
</evidence>
<keyword evidence="3" id="KW-0597">Phosphoprotein</keyword>
<keyword evidence="4" id="KW-0808">Transferase</keyword>
<dbReference type="GO" id="GO:0004673">
    <property type="term" value="F:protein histidine kinase activity"/>
    <property type="evidence" value="ECO:0007669"/>
    <property type="project" value="UniProtKB-EC"/>
</dbReference>
<dbReference type="EC" id="2.7.13.3" evidence="2"/>
<evidence type="ECO:0000256" key="3">
    <source>
        <dbReference type="ARBA" id="ARBA00022553"/>
    </source>
</evidence>
<dbReference type="SMART" id="SM00086">
    <property type="entry name" value="PAC"/>
    <property type="match status" value="1"/>
</dbReference>
<dbReference type="PANTHER" id="PTHR43304:SF1">
    <property type="entry name" value="PAC DOMAIN-CONTAINING PROTEIN"/>
    <property type="match status" value="1"/>
</dbReference>
<comment type="catalytic activity">
    <reaction evidence="1">
        <text>ATP + protein L-histidine = ADP + protein N-phospho-L-histidine.</text>
        <dbReference type="EC" id="2.7.13.3"/>
    </reaction>
</comment>
<dbReference type="AlphaFoldDB" id="X1L570"/>
<feature type="domain" description="PAC" evidence="7">
    <location>
        <begin position="109"/>
        <end position="159"/>
    </location>
</feature>
<keyword evidence="5" id="KW-0418">Kinase</keyword>
<evidence type="ECO:0000313" key="8">
    <source>
        <dbReference type="EMBL" id="GAH89328.1"/>
    </source>
</evidence>
<dbReference type="InterPro" id="IPR001610">
    <property type="entry name" value="PAC"/>
</dbReference>
<name>X1L570_9ZZZZ</name>
<comment type="caution">
    <text evidence="8">The sequence shown here is derived from an EMBL/GenBank/DDBJ whole genome shotgun (WGS) entry which is preliminary data.</text>
</comment>
<dbReference type="InterPro" id="IPR000014">
    <property type="entry name" value="PAS"/>
</dbReference>
<dbReference type="GO" id="GO:0006355">
    <property type="term" value="P:regulation of DNA-templated transcription"/>
    <property type="evidence" value="ECO:0007669"/>
    <property type="project" value="InterPro"/>
</dbReference>
<dbReference type="Pfam" id="PF00989">
    <property type="entry name" value="PAS"/>
    <property type="match status" value="1"/>
</dbReference>
<evidence type="ECO:0000256" key="4">
    <source>
        <dbReference type="ARBA" id="ARBA00022679"/>
    </source>
</evidence>
<dbReference type="SMART" id="SM00091">
    <property type="entry name" value="PAS"/>
    <property type="match status" value="2"/>
</dbReference>
<dbReference type="InterPro" id="IPR013767">
    <property type="entry name" value="PAS_fold"/>
</dbReference>
<evidence type="ECO:0000256" key="5">
    <source>
        <dbReference type="ARBA" id="ARBA00022777"/>
    </source>
</evidence>
<dbReference type="Pfam" id="PF13426">
    <property type="entry name" value="PAS_9"/>
    <property type="match status" value="1"/>
</dbReference>
<feature type="non-terminal residue" evidence="8">
    <location>
        <position position="248"/>
    </location>
</feature>
<evidence type="ECO:0000256" key="2">
    <source>
        <dbReference type="ARBA" id="ARBA00012438"/>
    </source>
</evidence>
<dbReference type="SUPFAM" id="SSF55785">
    <property type="entry name" value="PYP-like sensor domain (PAS domain)"/>
    <property type="match status" value="2"/>
</dbReference>
<accession>X1L570</accession>
<evidence type="ECO:0000259" key="7">
    <source>
        <dbReference type="PROSITE" id="PS50113"/>
    </source>
</evidence>